<dbReference type="AlphaFoldDB" id="A0A7K1UY22"/>
<comment type="caution">
    <text evidence="3">The sequence shown here is derived from an EMBL/GenBank/DDBJ whole genome shotgun (WGS) entry which is preliminary data.</text>
</comment>
<keyword evidence="1" id="KW-0732">Signal</keyword>
<protein>
    <submittedName>
        <fullName evidence="3">Adenylate cyclase</fullName>
    </submittedName>
</protein>
<keyword evidence="4" id="KW-1185">Reference proteome</keyword>
<dbReference type="InterPro" id="IPR029058">
    <property type="entry name" value="AB_hydrolase_fold"/>
</dbReference>
<dbReference type="Gene3D" id="3.40.50.1820">
    <property type="entry name" value="alpha/beta hydrolase"/>
    <property type="match status" value="1"/>
</dbReference>
<evidence type="ECO:0000256" key="1">
    <source>
        <dbReference type="SAM" id="SignalP"/>
    </source>
</evidence>
<dbReference type="Proteomes" id="UP000466794">
    <property type="component" value="Unassembled WGS sequence"/>
</dbReference>
<dbReference type="SUPFAM" id="SSF53474">
    <property type="entry name" value="alpha/beta-Hydrolases"/>
    <property type="match status" value="1"/>
</dbReference>
<name>A0A7K1UY22_9NOCA</name>
<evidence type="ECO:0000313" key="4">
    <source>
        <dbReference type="Proteomes" id="UP000466794"/>
    </source>
</evidence>
<dbReference type="Pfam" id="PF12740">
    <property type="entry name" value="PETase"/>
    <property type="match status" value="1"/>
</dbReference>
<evidence type="ECO:0000259" key="2">
    <source>
        <dbReference type="Pfam" id="PF12740"/>
    </source>
</evidence>
<feature type="domain" description="PET hydrolase/cutinase-like" evidence="2">
    <location>
        <begin position="102"/>
        <end position="323"/>
    </location>
</feature>
<organism evidence="3 4">
    <name type="scientific">Nocardia terrae</name>
    <dbReference type="NCBI Taxonomy" id="2675851"/>
    <lineage>
        <taxon>Bacteria</taxon>
        <taxon>Bacillati</taxon>
        <taxon>Actinomycetota</taxon>
        <taxon>Actinomycetes</taxon>
        <taxon>Mycobacteriales</taxon>
        <taxon>Nocardiaceae</taxon>
        <taxon>Nocardia</taxon>
    </lineage>
</organism>
<dbReference type="RefSeq" id="WP_157388661.1">
    <property type="nucleotide sequence ID" value="NZ_WRPP01000003.1"/>
</dbReference>
<accession>A0A7K1UY22</accession>
<dbReference type="PANTHER" id="PTHR33428">
    <property type="entry name" value="CHLOROPHYLLASE-2, CHLOROPLASTIC"/>
    <property type="match status" value="1"/>
</dbReference>
<reference evidence="3 4" key="1">
    <citation type="submission" date="2019-12" db="EMBL/GenBank/DDBJ databases">
        <title>Nocardia sp. nov. ET3-3 isolated from soil.</title>
        <authorList>
            <person name="Kanchanasin P."/>
            <person name="Tanasupawat S."/>
            <person name="Yuki M."/>
            <person name="Kudo T."/>
        </authorList>
    </citation>
    <scope>NUCLEOTIDE SEQUENCE [LARGE SCALE GENOMIC DNA]</scope>
    <source>
        <strain evidence="3 4">ET3-3</strain>
    </source>
</reference>
<dbReference type="PANTHER" id="PTHR33428:SF14">
    <property type="entry name" value="CARBOXYLESTERASE TYPE B DOMAIN-CONTAINING PROTEIN"/>
    <property type="match status" value="1"/>
</dbReference>
<evidence type="ECO:0000313" key="3">
    <source>
        <dbReference type="EMBL" id="MVU79089.1"/>
    </source>
</evidence>
<dbReference type="EMBL" id="WRPP01000003">
    <property type="protein sequence ID" value="MVU79089.1"/>
    <property type="molecule type" value="Genomic_DNA"/>
</dbReference>
<dbReference type="InterPro" id="IPR041127">
    <property type="entry name" value="PET_hydrolase/cutinase-like"/>
</dbReference>
<feature type="chain" id="PRO_5039474168" evidence="1">
    <location>
        <begin position="28"/>
        <end position="339"/>
    </location>
</feature>
<proteinExistence type="predicted"/>
<sequence>MTRAITWRRAAATITAAIAVTAGSALGAGPAAADEITPGTTAQSVFESTGPHEVSTAARVGPCQQSLAGMIAHLTVLVSGNMDTLQCTAAFPYGLDMPVGVNTYYPADIASMGAAPLIVLTGGILSNPGNYDSMARFFTSHGFVVIVPFDFVNSLPEMPTLGLAAAIAQNRDANSPLFGKVDLSRTFFAGHSAGGAASMQAAALFPPIAGAIDPNLRIAGVLAMAPGPVAVGALVDVPTFYLTGYNDIVVPDFAWVRWWQYNLHLNAPAWIADARGVTHFGPVDGPEGFRSSGAALAWLEYMAFGDDTAEQFFVGPDWKLKDDKSFFSVERNALASGLG</sequence>
<gene>
    <name evidence="3" type="ORF">GPX89_17780</name>
</gene>
<feature type="signal peptide" evidence="1">
    <location>
        <begin position="1"/>
        <end position="27"/>
    </location>
</feature>